<sequence>MFLTASNLAHYLAARGTLAAGAIVDGDFMVVEAGRRNRNFKVIRKTGAGLFVKQIKQFDAMAISTLQREAACYRLARQHGDYANLAAIMPSFIDHDANRHCLIVELLPSSENLSEYHMRRKTFPAEIGTMLGEALGGYHKILRGKPLSQEDLANFPRQPPWILSFHQHSGNVAPGSVSGGAMQVGEIVRRYPDLQYNLERLRGHWQYNSIIHGDMKWDNCIVYPGADDALRFKIIDWELVDYGDACWDIGGILQSCLSHWILSMPLERETSPDRWVEQAAYRLESLHPAIRAFWQSYRETSGIDARHAYPYLLRSIEYGAARMVQTAFESLYYAKEMTRLGATLLQVSQNILRDPKEAASALYGFGREAA</sequence>
<dbReference type="AlphaFoldDB" id="A0A8D5AHZ8"/>
<evidence type="ECO:0000259" key="1">
    <source>
        <dbReference type="Pfam" id="PF01636"/>
    </source>
</evidence>
<keyword evidence="3" id="KW-1185">Reference proteome</keyword>
<dbReference type="InterPro" id="IPR011009">
    <property type="entry name" value="Kinase-like_dom_sf"/>
</dbReference>
<dbReference type="InterPro" id="IPR008271">
    <property type="entry name" value="Ser/Thr_kinase_AS"/>
</dbReference>
<dbReference type="PROSITE" id="PS00108">
    <property type="entry name" value="PROTEIN_KINASE_ST"/>
    <property type="match status" value="1"/>
</dbReference>
<feature type="domain" description="Aminoglycoside phosphotransferase" evidence="1">
    <location>
        <begin position="30"/>
        <end position="264"/>
    </location>
</feature>
<organism evidence="2 3">
    <name type="scientific">Methylogaea oryzae</name>
    <dbReference type="NCBI Taxonomy" id="1295382"/>
    <lineage>
        <taxon>Bacteria</taxon>
        <taxon>Pseudomonadati</taxon>
        <taxon>Pseudomonadota</taxon>
        <taxon>Gammaproteobacteria</taxon>
        <taxon>Methylococcales</taxon>
        <taxon>Methylococcaceae</taxon>
        <taxon>Methylogaea</taxon>
    </lineage>
</organism>
<dbReference type="EMBL" id="AP019782">
    <property type="protein sequence ID" value="BBL70811.1"/>
    <property type="molecule type" value="Genomic_DNA"/>
</dbReference>
<reference evidence="2" key="1">
    <citation type="submission" date="2019-06" db="EMBL/GenBank/DDBJ databases">
        <title>Complete genome sequence of Methylogaea oryzae strain JCM16910.</title>
        <authorList>
            <person name="Asakawa S."/>
        </authorList>
    </citation>
    <scope>NUCLEOTIDE SEQUENCE</scope>
    <source>
        <strain evidence="2">E10</strain>
    </source>
</reference>
<accession>A0A8D5AHZ8</accession>
<name>A0A8D5AHZ8_9GAMM</name>
<dbReference type="SUPFAM" id="SSF56112">
    <property type="entry name" value="Protein kinase-like (PK-like)"/>
    <property type="match status" value="1"/>
</dbReference>
<dbReference type="KEGG" id="moz:MoryE10_14170"/>
<dbReference type="Pfam" id="PF01636">
    <property type="entry name" value="APH"/>
    <property type="match status" value="1"/>
</dbReference>
<proteinExistence type="predicted"/>
<dbReference type="Gene3D" id="3.90.1200.10">
    <property type="match status" value="1"/>
</dbReference>
<evidence type="ECO:0000313" key="2">
    <source>
        <dbReference type="EMBL" id="BBL70811.1"/>
    </source>
</evidence>
<dbReference type="RefSeq" id="WP_054774898.1">
    <property type="nucleotide sequence ID" value="NZ_AP019782.1"/>
</dbReference>
<protein>
    <recommendedName>
        <fullName evidence="1">Aminoglycoside phosphotransferase domain-containing protein</fullName>
    </recommendedName>
</protein>
<gene>
    <name evidence="2" type="ORF">MoryE10_14170</name>
</gene>
<dbReference type="GO" id="GO:0004672">
    <property type="term" value="F:protein kinase activity"/>
    <property type="evidence" value="ECO:0007669"/>
    <property type="project" value="InterPro"/>
</dbReference>
<dbReference type="Proteomes" id="UP000824988">
    <property type="component" value="Chromosome"/>
</dbReference>
<evidence type="ECO:0000313" key="3">
    <source>
        <dbReference type="Proteomes" id="UP000824988"/>
    </source>
</evidence>
<dbReference type="InterPro" id="IPR002575">
    <property type="entry name" value="Aminoglycoside_PTrfase"/>
</dbReference>